<organism evidence="1 2">
    <name type="scientific">Sphingomonas cynarae</name>
    <dbReference type="NCBI Taxonomy" id="930197"/>
    <lineage>
        <taxon>Bacteria</taxon>
        <taxon>Pseudomonadati</taxon>
        <taxon>Pseudomonadota</taxon>
        <taxon>Alphaproteobacteria</taxon>
        <taxon>Sphingomonadales</taxon>
        <taxon>Sphingomonadaceae</taxon>
        <taxon>Sphingomonas</taxon>
    </lineage>
</organism>
<dbReference type="RefSeq" id="WP_344693960.1">
    <property type="nucleotide sequence ID" value="NZ_BAABBF010000006.1"/>
</dbReference>
<comment type="caution">
    <text evidence="1">The sequence shown here is derived from an EMBL/GenBank/DDBJ whole genome shotgun (WGS) entry which is preliminary data.</text>
</comment>
<gene>
    <name evidence="1" type="ORF">GCM10022268_27390</name>
</gene>
<reference evidence="2" key="1">
    <citation type="journal article" date="2019" name="Int. J. Syst. Evol. Microbiol.">
        <title>The Global Catalogue of Microorganisms (GCM) 10K type strain sequencing project: providing services to taxonomists for standard genome sequencing and annotation.</title>
        <authorList>
            <consortium name="The Broad Institute Genomics Platform"/>
            <consortium name="The Broad Institute Genome Sequencing Center for Infectious Disease"/>
            <person name="Wu L."/>
            <person name="Ma J."/>
        </authorList>
    </citation>
    <scope>NUCLEOTIDE SEQUENCE [LARGE SCALE GENOMIC DNA]</scope>
    <source>
        <strain evidence="2">JCM 17498</strain>
    </source>
</reference>
<sequence>MRRYWWLAGPPLLLAMSLKVGSSIEDPVRALTGHYLSRTTDPQGKRVDSVVEIVPIAARHAYVHFDLHAPDGARCELTGIADAVGPALIYRASRHSSAPQCRITIRRQDGRLTYVDAGDTCASLCSARDGFDGSMAWGTRRRIADSARLRTSQPFLDAVEEWRHLR</sequence>
<name>A0ABP7ED56_9SPHN</name>
<dbReference type="EMBL" id="BAABBF010000006">
    <property type="protein sequence ID" value="GAA3717484.1"/>
    <property type="molecule type" value="Genomic_DNA"/>
</dbReference>
<protein>
    <submittedName>
        <fullName evidence="1">Uncharacterized protein</fullName>
    </submittedName>
</protein>
<evidence type="ECO:0000313" key="1">
    <source>
        <dbReference type="EMBL" id="GAA3717484.1"/>
    </source>
</evidence>
<proteinExistence type="predicted"/>
<accession>A0ABP7ED56</accession>
<keyword evidence="2" id="KW-1185">Reference proteome</keyword>
<evidence type="ECO:0000313" key="2">
    <source>
        <dbReference type="Proteomes" id="UP001500523"/>
    </source>
</evidence>
<dbReference type="Proteomes" id="UP001500523">
    <property type="component" value="Unassembled WGS sequence"/>
</dbReference>